<comment type="caution">
    <text evidence="9">The sequence shown here is derived from an EMBL/GenBank/DDBJ whole genome shotgun (WGS) entry which is preliminary data.</text>
</comment>
<dbReference type="AlphaFoldDB" id="A0A3D3RBR9"/>
<dbReference type="EMBL" id="DQAY01000133">
    <property type="protein sequence ID" value="HCO25558.1"/>
    <property type="molecule type" value="Genomic_DNA"/>
</dbReference>
<dbReference type="Pfam" id="PF09594">
    <property type="entry name" value="GT87"/>
    <property type="match status" value="1"/>
</dbReference>
<evidence type="ECO:0000256" key="3">
    <source>
        <dbReference type="ARBA" id="ARBA00022679"/>
    </source>
</evidence>
<gene>
    <name evidence="9" type="ORF">DIT97_21970</name>
</gene>
<feature type="transmembrane region" description="Helical" evidence="8">
    <location>
        <begin position="114"/>
        <end position="132"/>
    </location>
</feature>
<dbReference type="GO" id="GO:0005886">
    <property type="term" value="C:plasma membrane"/>
    <property type="evidence" value="ECO:0007669"/>
    <property type="project" value="UniProtKB-SubCell"/>
</dbReference>
<feature type="transmembrane region" description="Helical" evidence="8">
    <location>
        <begin position="363"/>
        <end position="384"/>
    </location>
</feature>
<reference evidence="9 10" key="1">
    <citation type="journal article" date="2018" name="Nat. Biotechnol.">
        <title>A standardized bacterial taxonomy based on genome phylogeny substantially revises the tree of life.</title>
        <authorList>
            <person name="Parks D.H."/>
            <person name="Chuvochina M."/>
            <person name="Waite D.W."/>
            <person name="Rinke C."/>
            <person name="Skarshewski A."/>
            <person name="Chaumeil P.A."/>
            <person name="Hugenholtz P."/>
        </authorList>
    </citation>
    <scope>NUCLEOTIDE SEQUENCE [LARGE SCALE GENOMIC DNA]</scope>
    <source>
        <strain evidence="9">UBA9375</strain>
    </source>
</reference>
<feature type="transmembrane region" description="Helical" evidence="8">
    <location>
        <begin position="139"/>
        <end position="158"/>
    </location>
</feature>
<evidence type="ECO:0008006" key="11">
    <source>
        <dbReference type="Google" id="ProtNLM"/>
    </source>
</evidence>
<evidence type="ECO:0000313" key="10">
    <source>
        <dbReference type="Proteomes" id="UP000263642"/>
    </source>
</evidence>
<evidence type="ECO:0000256" key="8">
    <source>
        <dbReference type="SAM" id="Phobius"/>
    </source>
</evidence>
<dbReference type="Proteomes" id="UP000263642">
    <property type="component" value="Unassembled WGS sequence"/>
</dbReference>
<accession>A0A3D3RBR9</accession>
<evidence type="ECO:0000256" key="1">
    <source>
        <dbReference type="ARBA" id="ARBA00004651"/>
    </source>
</evidence>
<keyword evidence="4 8" id="KW-0812">Transmembrane</keyword>
<comment type="similarity">
    <text evidence="7">Belongs to the glycosyltransferase 87 family.</text>
</comment>
<keyword evidence="5 8" id="KW-1133">Transmembrane helix</keyword>
<feature type="transmembrane region" description="Helical" evidence="8">
    <location>
        <begin position="322"/>
        <end position="343"/>
    </location>
</feature>
<evidence type="ECO:0000256" key="7">
    <source>
        <dbReference type="ARBA" id="ARBA00024033"/>
    </source>
</evidence>
<name>A0A3D3RBR9_9PLAN</name>
<evidence type="ECO:0000256" key="6">
    <source>
        <dbReference type="ARBA" id="ARBA00023136"/>
    </source>
</evidence>
<feature type="transmembrane region" description="Helical" evidence="8">
    <location>
        <begin position="288"/>
        <end position="310"/>
    </location>
</feature>
<keyword evidence="2" id="KW-1003">Cell membrane</keyword>
<evidence type="ECO:0000256" key="5">
    <source>
        <dbReference type="ARBA" id="ARBA00022989"/>
    </source>
</evidence>
<comment type="subcellular location">
    <subcellularLocation>
        <location evidence="1">Cell membrane</location>
        <topology evidence="1">Multi-pass membrane protein</topology>
    </subcellularLocation>
</comment>
<feature type="transmembrane region" description="Helical" evidence="8">
    <location>
        <begin position="187"/>
        <end position="212"/>
    </location>
</feature>
<evidence type="ECO:0000256" key="2">
    <source>
        <dbReference type="ARBA" id="ARBA00022475"/>
    </source>
</evidence>
<sequence length="450" mass="49662">MTVSPQQQTNWPMARKILWVILFLIALATFAPGYSAALRPAEGQVFDFFKEWAAVQNRLTGMPVYADQEVALLKHLNLKLTNSDGFFDRYNTHPPSANLIAVPFAWLSYQNAQFAWSLTSLAMLAMAIFWIVQELKIQMTFWSTLALITLLLACDPLQQSLIQGQPNLLLALLIVAAWKAGRSGNSLVSGVCLGLATAVKIYPAYLFLYFLIRRDVRALAGGALAFGSITLITIALLGSDSYHDYLTVVLPSLADITNNWGNASLLAFWERLFDQPTDTISPVVDSPLLLLVTVWTSWLALTALVAGAIWKTRHAKFSDQSFAITIVAMLLMTPTTWHHYFIILLVPAGILLEAFPPYSGKRWLVNLTLIALAISPRLAWALLIPSQKTITPATASAPWQQGGMVAAPWQSLTALSYQCFALLFMMALLWPGTYPSRQRAQDSTAPLTAS</sequence>
<evidence type="ECO:0000313" key="9">
    <source>
        <dbReference type="EMBL" id="HCO25558.1"/>
    </source>
</evidence>
<protein>
    <recommendedName>
        <fullName evidence="11">Polyprenol-phosphate-mannose-dependent alpha-(1-2)-phosphatidylinositol mannoside mannosyltransferase</fullName>
    </recommendedName>
</protein>
<feature type="transmembrane region" description="Helical" evidence="8">
    <location>
        <begin position="218"/>
        <end position="238"/>
    </location>
</feature>
<keyword evidence="6 8" id="KW-0472">Membrane</keyword>
<feature type="transmembrane region" description="Helical" evidence="8">
    <location>
        <begin position="405"/>
        <end position="430"/>
    </location>
</feature>
<proteinExistence type="inferred from homology"/>
<dbReference type="InterPro" id="IPR018584">
    <property type="entry name" value="GT87"/>
</dbReference>
<dbReference type="GO" id="GO:0016758">
    <property type="term" value="F:hexosyltransferase activity"/>
    <property type="evidence" value="ECO:0007669"/>
    <property type="project" value="InterPro"/>
</dbReference>
<evidence type="ECO:0000256" key="4">
    <source>
        <dbReference type="ARBA" id="ARBA00022692"/>
    </source>
</evidence>
<organism evidence="9 10">
    <name type="scientific">Gimesia maris</name>
    <dbReference type="NCBI Taxonomy" id="122"/>
    <lineage>
        <taxon>Bacteria</taxon>
        <taxon>Pseudomonadati</taxon>
        <taxon>Planctomycetota</taxon>
        <taxon>Planctomycetia</taxon>
        <taxon>Planctomycetales</taxon>
        <taxon>Planctomycetaceae</taxon>
        <taxon>Gimesia</taxon>
    </lineage>
</organism>
<keyword evidence="3" id="KW-0808">Transferase</keyword>